<protein>
    <submittedName>
        <fullName evidence="3">Short-chain dehydrogenase</fullName>
    </submittedName>
</protein>
<dbReference type="GO" id="GO:0032787">
    <property type="term" value="P:monocarboxylic acid metabolic process"/>
    <property type="evidence" value="ECO:0007669"/>
    <property type="project" value="UniProtKB-ARBA"/>
</dbReference>
<evidence type="ECO:0000313" key="3">
    <source>
        <dbReference type="EMBL" id="RKD20210.1"/>
    </source>
</evidence>
<proteinExistence type="inferred from homology"/>
<sequence>MSKPKVLITGASKGLGLAIAKKLNPDYTLILHASKAENITELREGNHVLAADLSDPEELKNFCKALKTEHGDELFAIINNAGIALDKPLTFQPERDIDAMIAVNLKAPITISKVAVKLFGLKGKGVIINLSSCVAETGNAFQSVYAATKAGLIAFSKSLAKEVGAVYHDHQIRVLSIAPGFIQTPMTDAIPETEKEKYLKMIPAQRFGQADEVAETVAFLLSDKASYINGSCIDINGGLF</sequence>
<dbReference type="InterPro" id="IPR036291">
    <property type="entry name" value="NAD(P)-bd_dom_sf"/>
</dbReference>
<dbReference type="AlphaFoldDB" id="A0A419SC18"/>
<keyword evidence="4" id="KW-1185">Reference proteome</keyword>
<dbReference type="Pfam" id="PF13561">
    <property type="entry name" value="adh_short_C2"/>
    <property type="match status" value="1"/>
</dbReference>
<dbReference type="PROSITE" id="PS00061">
    <property type="entry name" value="ADH_SHORT"/>
    <property type="match status" value="1"/>
</dbReference>
<dbReference type="SUPFAM" id="SSF51735">
    <property type="entry name" value="NAD(P)-binding Rossmann-fold domains"/>
    <property type="match status" value="1"/>
</dbReference>
<dbReference type="OrthoDB" id="9803333at2"/>
<name>A0A419SC18_9SPHI</name>
<evidence type="ECO:0000256" key="1">
    <source>
        <dbReference type="ARBA" id="ARBA00006484"/>
    </source>
</evidence>
<dbReference type="Proteomes" id="UP000283433">
    <property type="component" value="Unassembled WGS sequence"/>
</dbReference>
<dbReference type="InterPro" id="IPR020904">
    <property type="entry name" value="Sc_DH/Rdtase_CS"/>
</dbReference>
<dbReference type="InterPro" id="IPR002347">
    <property type="entry name" value="SDR_fam"/>
</dbReference>
<accession>A0A419SC18</accession>
<dbReference type="GO" id="GO:0016491">
    <property type="term" value="F:oxidoreductase activity"/>
    <property type="evidence" value="ECO:0007669"/>
    <property type="project" value="UniProtKB-KW"/>
</dbReference>
<evidence type="ECO:0000256" key="2">
    <source>
        <dbReference type="ARBA" id="ARBA00023002"/>
    </source>
</evidence>
<dbReference type="FunFam" id="3.40.50.720:FF:000173">
    <property type="entry name" value="3-oxoacyl-[acyl-carrier protein] reductase"/>
    <property type="match status" value="1"/>
</dbReference>
<dbReference type="PRINTS" id="PR00080">
    <property type="entry name" value="SDRFAMILY"/>
</dbReference>
<dbReference type="PANTHER" id="PTHR42879:SF2">
    <property type="entry name" value="3-OXOACYL-[ACYL-CARRIER-PROTEIN] REDUCTASE FABG"/>
    <property type="match status" value="1"/>
</dbReference>
<dbReference type="PRINTS" id="PR00081">
    <property type="entry name" value="GDHRDH"/>
</dbReference>
<evidence type="ECO:0000313" key="4">
    <source>
        <dbReference type="Proteomes" id="UP000283433"/>
    </source>
</evidence>
<organism evidence="3 4">
    <name type="scientific">Pelobium manganitolerans</name>
    <dbReference type="NCBI Taxonomy" id="1842495"/>
    <lineage>
        <taxon>Bacteria</taxon>
        <taxon>Pseudomonadati</taxon>
        <taxon>Bacteroidota</taxon>
        <taxon>Sphingobacteriia</taxon>
        <taxon>Sphingobacteriales</taxon>
        <taxon>Sphingobacteriaceae</taxon>
        <taxon>Pelobium</taxon>
    </lineage>
</organism>
<comment type="similarity">
    <text evidence="1">Belongs to the short-chain dehydrogenases/reductases (SDR) family.</text>
</comment>
<dbReference type="InterPro" id="IPR050259">
    <property type="entry name" value="SDR"/>
</dbReference>
<dbReference type="Gene3D" id="3.40.50.720">
    <property type="entry name" value="NAD(P)-binding Rossmann-like Domain"/>
    <property type="match status" value="1"/>
</dbReference>
<gene>
    <name evidence="3" type="ORF">BCY91_00875</name>
</gene>
<reference evidence="3 4" key="1">
    <citation type="submission" date="2016-07" db="EMBL/GenBank/DDBJ databases">
        <title>Genome of Pelobium manganitolerans.</title>
        <authorList>
            <person name="Wu S."/>
            <person name="Wang G."/>
        </authorList>
    </citation>
    <scope>NUCLEOTIDE SEQUENCE [LARGE SCALE GENOMIC DNA]</scope>
    <source>
        <strain evidence="3 4">YS-25</strain>
    </source>
</reference>
<comment type="caution">
    <text evidence="3">The sequence shown here is derived from an EMBL/GenBank/DDBJ whole genome shotgun (WGS) entry which is preliminary data.</text>
</comment>
<dbReference type="PANTHER" id="PTHR42879">
    <property type="entry name" value="3-OXOACYL-(ACYL-CARRIER-PROTEIN) REDUCTASE"/>
    <property type="match status" value="1"/>
</dbReference>
<dbReference type="EMBL" id="MBTA01000001">
    <property type="protein sequence ID" value="RKD20210.1"/>
    <property type="molecule type" value="Genomic_DNA"/>
</dbReference>
<keyword evidence="2" id="KW-0560">Oxidoreductase</keyword>